<dbReference type="AlphaFoldDB" id="A0A2P1P8Z0"/>
<dbReference type="RefSeq" id="WP_106874581.1">
    <property type="nucleotide sequence ID" value="NZ_CP027845.1"/>
</dbReference>
<comment type="subunit">
    <text evidence="6">Part of the 50S ribosomal subunit. Contacts protein L29, and trigger factor when it is bound to the ribosome.</text>
</comment>
<dbReference type="InterPro" id="IPR012677">
    <property type="entry name" value="Nucleotide-bd_a/b_plait_sf"/>
</dbReference>
<sequence length="94" mass="10480">MIYDLIKKAVLSEKSSSMAEAANKYTFKVAKESTKPQVAKSVEQLFDVKVSKVNIVNMKPQKVFFRGRKGKTASYKKAIVTLENGYKIDLFGAA</sequence>
<dbReference type="FunFam" id="3.30.70.330:FF:000001">
    <property type="entry name" value="50S ribosomal protein L23"/>
    <property type="match status" value="1"/>
</dbReference>
<dbReference type="PANTHER" id="PTHR11620">
    <property type="entry name" value="60S RIBOSOMAL PROTEIN L23A"/>
    <property type="match status" value="1"/>
</dbReference>
<evidence type="ECO:0000256" key="4">
    <source>
        <dbReference type="ARBA" id="ARBA00022980"/>
    </source>
</evidence>
<name>A0A2P1P8Z0_9RICK</name>
<dbReference type="GO" id="GO:0003735">
    <property type="term" value="F:structural constituent of ribosome"/>
    <property type="evidence" value="ECO:0007669"/>
    <property type="project" value="InterPro"/>
</dbReference>
<dbReference type="NCBIfam" id="NF004363">
    <property type="entry name" value="PRK05738.2-4"/>
    <property type="match status" value="1"/>
</dbReference>
<dbReference type="Proteomes" id="UP000241762">
    <property type="component" value="Chromosome"/>
</dbReference>
<evidence type="ECO:0000256" key="5">
    <source>
        <dbReference type="ARBA" id="ARBA00023274"/>
    </source>
</evidence>
<dbReference type="InterPro" id="IPR012678">
    <property type="entry name" value="Ribosomal_uL23/eL15/eS24_sf"/>
</dbReference>
<evidence type="ECO:0000256" key="7">
    <source>
        <dbReference type="RuleBase" id="RU003934"/>
    </source>
</evidence>
<comment type="similarity">
    <text evidence="1 6 7">Belongs to the universal ribosomal protein uL23 family.</text>
</comment>
<dbReference type="KEGG" id="ptc:phytr_7950"/>
<gene>
    <name evidence="6" type="primary">rplW</name>
    <name evidence="8" type="ORF">phytr_7950</name>
</gene>
<dbReference type="SUPFAM" id="SSF54189">
    <property type="entry name" value="Ribosomal proteins S24e, L23 and L15e"/>
    <property type="match status" value="1"/>
</dbReference>
<evidence type="ECO:0000256" key="3">
    <source>
        <dbReference type="ARBA" id="ARBA00022884"/>
    </source>
</evidence>
<dbReference type="HAMAP" id="MF_01369_B">
    <property type="entry name" value="Ribosomal_uL23_B"/>
    <property type="match status" value="1"/>
</dbReference>
<dbReference type="InterPro" id="IPR001014">
    <property type="entry name" value="Ribosomal_uL23_CS"/>
</dbReference>
<dbReference type="PROSITE" id="PS00050">
    <property type="entry name" value="RIBOSOMAL_L23"/>
    <property type="match status" value="1"/>
</dbReference>
<protein>
    <recommendedName>
        <fullName evidence="6">Large ribosomal subunit protein uL23</fullName>
    </recommendedName>
</protein>
<dbReference type="GO" id="GO:0005840">
    <property type="term" value="C:ribosome"/>
    <property type="evidence" value="ECO:0007669"/>
    <property type="project" value="UniProtKB-KW"/>
</dbReference>
<organism evidence="8 9">
    <name type="scientific">Candidatus Phycorickettsia trachydisci</name>
    <dbReference type="NCBI Taxonomy" id="2115978"/>
    <lineage>
        <taxon>Bacteria</taxon>
        <taxon>Pseudomonadati</taxon>
        <taxon>Pseudomonadota</taxon>
        <taxon>Alphaproteobacteria</taxon>
        <taxon>Rickettsiales</taxon>
        <taxon>Rickettsiaceae</taxon>
        <taxon>Candidatus Phycorickettsia</taxon>
    </lineage>
</organism>
<dbReference type="GO" id="GO:1990904">
    <property type="term" value="C:ribonucleoprotein complex"/>
    <property type="evidence" value="ECO:0007669"/>
    <property type="project" value="UniProtKB-KW"/>
</dbReference>
<evidence type="ECO:0000313" key="9">
    <source>
        <dbReference type="Proteomes" id="UP000241762"/>
    </source>
</evidence>
<keyword evidence="9" id="KW-1185">Reference proteome</keyword>
<keyword evidence="3 6" id="KW-0694">RNA-binding</keyword>
<comment type="function">
    <text evidence="6">One of the early assembly proteins it binds 23S rRNA. One of the proteins that surrounds the polypeptide exit tunnel on the outside of the ribosome. Forms the main docking site for trigger factor binding to the ribosome.</text>
</comment>
<accession>A0A2P1P8Z0</accession>
<evidence type="ECO:0000256" key="1">
    <source>
        <dbReference type="ARBA" id="ARBA00006700"/>
    </source>
</evidence>
<dbReference type="GO" id="GO:0019843">
    <property type="term" value="F:rRNA binding"/>
    <property type="evidence" value="ECO:0007669"/>
    <property type="project" value="UniProtKB-UniRule"/>
</dbReference>
<keyword evidence="4 6" id="KW-0689">Ribosomal protein</keyword>
<dbReference type="OrthoDB" id="9793353at2"/>
<reference evidence="8 9" key="1">
    <citation type="submission" date="2018-03" db="EMBL/GenBank/DDBJ databases">
        <title>A gene transfer event suggests a long-term partnership between eustigmatophyte algae and a novel lineage of endosymbiotic bacteria.</title>
        <authorList>
            <person name="Yurchenko T."/>
            <person name="Sevcikova T."/>
            <person name="Pribyl P."/>
            <person name="El Karkouri K."/>
            <person name="Klimes V."/>
            <person name="Amaral R."/>
            <person name="Zbrankova V."/>
            <person name="Kim E."/>
            <person name="Raoult D."/>
            <person name="Santos L.M.A."/>
            <person name="Elias M."/>
        </authorList>
    </citation>
    <scope>NUCLEOTIDE SEQUENCE [LARGE SCALE GENOMIC DNA]</scope>
    <source>
        <strain evidence="8">CCALA 838</strain>
    </source>
</reference>
<proteinExistence type="inferred from homology"/>
<dbReference type="EMBL" id="CP027845">
    <property type="protein sequence ID" value="AVP87731.1"/>
    <property type="molecule type" value="Genomic_DNA"/>
</dbReference>
<evidence type="ECO:0000313" key="8">
    <source>
        <dbReference type="EMBL" id="AVP87731.1"/>
    </source>
</evidence>
<keyword evidence="5 6" id="KW-0687">Ribonucleoprotein</keyword>
<dbReference type="Pfam" id="PF00276">
    <property type="entry name" value="Ribosomal_L23"/>
    <property type="match status" value="1"/>
</dbReference>
<keyword evidence="2 6" id="KW-0699">rRNA-binding</keyword>
<dbReference type="InterPro" id="IPR013025">
    <property type="entry name" value="Ribosomal_uL23-like"/>
</dbReference>
<evidence type="ECO:0000256" key="6">
    <source>
        <dbReference type="HAMAP-Rule" id="MF_01369"/>
    </source>
</evidence>
<evidence type="ECO:0000256" key="2">
    <source>
        <dbReference type="ARBA" id="ARBA00022730"/>
    </source>
</evidence>
<dbReference type="Gene3D" id="3.30.70.330">
    <property type="match status" value="1"/>
</dbReference>
<dbReference type="GO" id="GO:0006412">
    <property type="term" value="P:translation"/>
    <property type="evidence" value="ECO:0007669"/>
    <property type="project" value="UniProtKB-UniRule"/>
</dbReference>